<dbReference type="AlphaFoldDB" id="A0A2T0Q9M4"/>
<dbReference type="Pfam" id="PF01297">
    <property type="entry name" value="ZnuA"/>
    <property type="match status" value="1"/>
</dbReference>
<dbReference type="Gene3D" id="3.40.50.1980">
    <property type="entry name" value="Nitrogenase molybdenum iron protein domain"/>
    <property type="match status" value="3"/>
</dbReference>
<keyword evidence="7" id="KW-1185">Reference proteome</keyword>
<protein>
    <submittedName>
        <fullName evidence="6">Zinc transport system substrate-binding protein</fullName>
    </submittedName>
</protein>
<keyword evidence="2" id="KW-0813">Transport</keyword>
<feature type="chain" id="PRO_5038973548" evidence="5">
    <location>
        <begin position="23"/>
        <end position="359"/>
    </location>
</feature>
<comment type="similarity">
    <text evidence="1">Belongs to the bacterial solute-binding protein 9 family.</text>
</comment>
<name>A0A2T0Q9M4_9ACTN</name>
<dbReference type="SUPFAM" id="SSF53807">
    <property type="entry name" value="Helical backbone' metal receptor"/>
    <property type="match status" value="1"/>
</dbReference>
<evidence type="ECO:0000313" key="6">
    <source>
        <dbReference type="EMBL" id="PRY00501.1"/>
    </source>
</evidence>
<dbReference type="GO" id="GO:0030001">
    <property type="term" value="P:metal ion transport"/>
    <property type="evidence" value="ECO:0007669"/>
    <property type="project" value="InterPro"/>
</dbReference>
<dbReference type="PANTHER" id="PTHR42953">
    <property type="entry name" value="HIGH-AFFINITY ZINC UPTAKE SYSTEM PROTEIN ZNUA-RELATED"/>
    <property type="match status" value="1"/>
</dbReference>
<dbReference type="Proteomes" id="UP000237846">
    <property type="component" value="Unassembled WGS sequence"/>
</dbReference>
<evidence type="ECO:0000256" key="3">
    <source>
        <dbReference type="ARBA" id="ARBA00022729"/>
    </source>
</evidence>
<dbReference type="InterPro" id="IPR006127">
    <property type="entry name" value="ZnuA-like"/>
</dbReference>
<accession>A0A2T0Q9M4</accession>
<dbReference type="InterPro" id="IPR050492">
    <property type="entry name" value="Bact_metal-bind_prot9"/>
</dbReference>
<organism evidence="6 7">
    <name type="scientific">Allonocardiopsis opalescens</name>
    <dbReference type="NCBI Taxonomy" id="1144618"/>
    <lineage>
        <taxon>Bacteria</taxon>
        <taxon>Bacillati</taxon>
        <taxon>Actinomycetota</taxon>
        <taxon>Actinomycetes</taxon>
        <taxon>Streptosporangiales</taxon>
        <taxon>Allonocardiopsis</taxon>
    </lineage>
</organism>
<evidence type="ECO:0000313" key="7">
    <source>
        <dbReference type="Proteomes" id="UP000237846"/>
    </source>
</evidence>
<comment type="caution">
    <text evidence="6">The sequence shown here is derived from an EMBL/GenBank/DDBJ whole genome shotgun (WGS) entry which is preliminary data.</text>
</comment>
<sequence>MARNAFALVGAGALLLAGAACGTGADGSADDGRPTVVTAVYPLQWLAERVAGDRAEVANLVEPGVEAHDVELTPRQVGELGQAAVVFYIAGMSPAVDDAVAQEAPDTALDAQTLTDPLAPAEEEGGEHADEHAEEEGHTHEGEEPAHEEGHTDEAEHAHEGEAEHAHEGEAEHAHEGEGEAGHDHAHEGADPHLWLDPTRMGPLAEGLAERLSEADPEGAETYAANAQAVADETTALDEEFTTALEGCAADTIVTSHTAFGYLADRYGLHQVGIAGLSPDTEPSPARMAEVAEIAEHEGVSTVFTETTVSPEVAQTLADEIGVSTAVLNTLEGGPTEGGDYLSTMRENLAALTGALDCG</sequence>
<reference evidence="6 7" key="1">
    <citation type="submission" date="2018-03" db="EMBL/GenBank/DDBJ databases">
        <title>Genomic Encyclopedia of Archaeal and Bacterial Type Strains, Phase II (KMG-II): from individual species to whole genera.</title>
        <authorList>
            <person name="Goeker M."/>
        </authorList>
    </citation>
    <scope>NUCLEOTIDE SEQUENCE [LARGE SCALE GENOMIC DNA]</scope>
    <source>
        <strain evidence="6 7">DSM 45601</strain>
    </source>
</reference>
<dbReference type="GO" id="GO:0046872">
    <property type="term" value="F:metal ion binding"/>
    <property type="evidence" value="ECO:0007669"/>
    <property type="project" value="InterPro"/>
</dbReference>
<feature type="region of interest" description="Disordered" evidence="4">
    <location>
        <begin position="121"/>
        <end position="200"/>
    </location>
</feature>
<evidence type="ECO:0000256" key="1">
    <source>
        <dbReference type="ARBA" id="ARBA00011028"/>
    </source>
</evidence>
<gene>
    <name evidence="6" type="ORF">CLV72_102132</name>
</gene>
<evidence type="ECO:0000256" key="2">
    <source>
        <dbReference type="ARBA" id="ARBA00022448"/>
    </source>
</evidence>
<evidence type="ECO:0000256" key="5">
    <source>
        <dbReference type="SAM" id="SignalP"/>
    </source>
</evidence>
<proteinExistence type="inferred from homology"/>
<feature type="compositionally biased region" description="Basic and acidic residues" evidence="4">
    <location>
        <begin position="126"/>
        <end position="191"/>
    </location>
</feature>
<keyword evidence="3 5" id="KW-0732">Signal</keyword>
<feature type="signal peptide" evidence="5">
    <location>
        <begin position="1"/>
        <end position="22"/>
    </location>
</feature>
<dbReference type="EMBL" id="PVZC01000002">
    <property type="protein sequence ID" value="PRY00501.1"/>
    <property type="molecule type" value="Genomic_DNA"/>
</dbReference>
<evidence type="ECO:0000256" key="4">
    <source>
        <dbReference type="SAM" id="MobiDB-lite"/>
    </source>
</evidence>
<dbReference type="PROSITE" id="PS51257">
    <property type="entry name" value="PROKAR_LIPOPROTEIN"/>
    <property type="match status" value="1"/>
</dbReference>
<dbReference type="PANTHER" id="PTHR42953:SF3">
    <property type="entry name" value="HIGH-AFFINITY ZINC UPTAKE SYSTEM PROTEIN ZNUA"/>
    <property type="match status" value="1"/>
</dbReference>